<accession>A0A6L8MKW0</accession>
<dbReference type="InterPro" id="IPR036388">
    <property type="entry name" value="WH-like_DNA-bd_sf"/>
</dbReference>
<gene>
    <name evidence="6" type="ORF">GTP44_16305</name>
</gene>
<dbReference type="Gene3D" id="3.40.190.290">
    <property type="match status" value="1"/>
</dbReference>
<protein>
    <submittedName>
        <fullName evidence="6">LysR family transcriptional regulator</fullName>
    </submittedName>
</protein>
<evidence type="ECO:0000256" key="2">
    <source>
        <dbReference type="ARBA" id="ARBA00023015"/>
    </source>
</evidence>
<evidence type="ECO:0000259" key="5">
    <source>
        <dbReference type="PROSITE" id="PS50931"/>
    </source>
</evidence>
<comment type="similarity">
    <text evidence="1">Belongs to the LysR transcriptional regulatory family.</text>
</comment>
<keyword evidence="3" id="KW-0238">DNA-binding</keyword>
<dbReference type="SUPFAM" id="SSF53850">
    <property type="entry name" value="Periplasmic binding protein-like II"/>
    <property type="match status" value="1"/>
</dbReference>
<dbReference type="SUPFAM" id="SSF46785">
    <property type="entry name" value="Winged helix' DNA-binding domain"/>
    <property type="match status" value="1"/>
</dbReference>
<dbReference type="InterPro" id="IPR005119">
    <property type="entry name" value="LysR_subst-bd"/>
</dbReference>
<dbReference type="InterPro" id="IPR058163">
    <property type="entry name" value="LysR-type_TF_proteobact-type"/>
</dbReference>
<dbReference type="GO" id="GO:0003677">
    <property type="term" value="F:DNA binding"/>
    <property type="evidence" value="ECO:0007669"/>
    <property type="project" value="UniProtKB-KW"/>
</dbReference>
<dbReference type="PANTHER" id="PTHR30537:SF5">
    <property type="entry name" value="HTH-TYPE TRANSCRIPTIONAL ACTIVATOR TTDR-RELATED"/>
    <property type="match status" value="1"/>
</dbReference>
<evidence type="ECO:0000256" key="1">
    <source>
        <dbReference type="ARBA" id="ARBA00009437"/>
    </source>
</evidence>
<dbReference type="Gene3D" id="1.10.10.10">
    <property type="entry name" value="Winged helix-like DNA-binding domain superfamily/Winged helix DNA-binding domain"/>
    <property type="match status" value="1"/>
</dbReference>
<dbReference type="Pfam" id="PF00126">
    <property type="entry name" value="HTH_1"/>
    <property type="match status" value="1"/>
</dbReference>
<dbReference type="PANTHER" id="PTHR30537">
    <property type="entry name" value="HTH-TYPE TRANSCRIPTIONAL REGULATOR"/>
    <property type="match status" value="1"/>
</dbReference>
<organism evidence="6 7">
    <name type="scientific">Duganella lactea</name>
    <dbReference type="NCBI Taxonomy" id="2692173"/>
    <lineage>
        <taxon>Bacteria</taxon>
        <taxon>Pseudomonadati</taxon>
        <taxon>Pseudomonadota</taxon>
        <taxon>Betaproteobacteria</taxon>
        <taxon>Burkholderiales</taxon>
        <taxon>Oxalobacteraceae</taxon>
        <taxon>Telluria group</taxon>
        <taxon>Duganella</taxon>
    </lineage>
</organism>
<dbReference type="RefSeq" id="WP_161020277.1">
    <property type="nucleotide sequence ID" value="NZ_WWCP01000020.1"/>
</dbReference>
<keyword evidence="4" id="KW-0804">Transcription</keyword>
<keyword evidence="2" id="KW-0805">Transcription regulation</keyword>
<dbReference type="PROSITE" id="PS50931">
    <property type="entry name" value="HTH_LYSR"/>
    <property type="match status" value="1"/>
</dbReference>
<evidence type="ECO:0000256" key="4">
    <source>
        <dbReference type="ARBA" id="ARBA00023163"/>
    </source>
</evidence>
<reference evidence="6 7" key="1">
    <citation type="submission" date="2019-12" db="EMBL/GenBank/DDBJ databases">
        <title>Novel species isolated from a subtropical stream in China.</title>
        <authorList>
            <person name="Lu H."/>
        </authorList>
    </citation>
    <scope>NUCLEOTIDE SEQUENCE [LARGE SCALE GENOMIC DNA]</scope>
    <source>
        <strain evidence="6 7">FT50W</strain>
    </source>
</reference>
<evidence type="ECO:0000313" key="6">
    <source>
        <dbReference type="EMBL" id="MYM83513.1"/>
    </source>
</evidence>
<name>A0A6L8MKW0_9BURK</name>
<dbReference type="EMBL" id="WWCP01000020">
    <property type="protein sequence ID" value="MYM83513.1"/>
    <property type="molecule type" value="Genomic_DNA"/>
</dbReference>
<evidence type="ECO:0000256" key="3">
    <source>
        <dbReference type="ARBA" id="ARBA00023125"/>
    </source>
</evidence>
<evidence type="ECO:0000313" key="7">
    <source>
        <dbReference type="Proteomes" id="UP000474565"/>
    </source>
</evidence>
<proteinExistence type="inferred from homology"/>
<dbReference type="AlphaFoldDB" id="A0A6L8MKW0"/>
<feature type="domain" description="HTH lysR-type" evidence="5">
    <location>
        <begin position="1"/>
        <end position="58"/>
    </location>
</feature>
<dbReference type="InterPro" id="IPR036390">
    <property type="entry name" value="WH_DNA-bd_sf"/>
</dbReference>
<dbReference type="InterPro" id="IPR000847">
    <property type="entry name" value="LysR_HTH_N"/>
</dbReference>
<dbReference type="Proteomes" id="UP000474565">
    <property type="component" value="Unassembled WGS sequence"/>
</dbReference>
<dbReference type="GO" id="GO:0003700">
    <property type="term" value="F:DNA-binding transcription factor activity"/>
    <property type="evidence" value="ECO:0007669"/>
    <property type="project" value="InterPro"/>
</dbReference>
<sequence length="299" mass="31966">MDLLAVADFNLVVKHGGFGAASRVSGKAKATLSRRVRELEEHLGVRLIERGARPLRLTDEGAVLHARTDLPFGAITDALQDVKAGLGRPSGRLRMSAPLLFANVTLGPLAAAFISAYPDVILEVTTDDKFVDLVADDFDIVIRANPRPDDNLVGRCFLRNRLVLVAPPALAQPPAGGDLAASPPFPAVMRTGTHDGEVWSVADPEDGQVRLYYPQAVLRLSSPLSIRDAVLAGAGAALVPRTVVADDLAAGRLVSWGLSTQPVIEVWVLHASRRLVSPKVTAFVNFICEYYPDSARSGL</sequence>
<comment type="caution">
    <text evidence="6">The sequence shown here is derived from an EMBL/GenBank/DDBJ whole genome shotgun (WGS) entry which is preliminary data.</text>
</comment>
<dbReference type="Pfam" id="PF03466">
    <property type="entry name" value="LysR_substrate"/>
    <property type="match status" value="1"/>
</dbReference>